<dbReference type="SMART" id="SM00164">
    <property type="entry name" value="TBC"/>
    <property type="match status" value="1"/>
</dbReference>
<reference evidence="7" key="2">
    <citation type="submission" date="2025-08" db="UniProtKB">
        <authorList>
            <consortium name="Ensembl"/>
        </authorList>
    </citation>
    <scope>IDENTIFICATION</scope>
</reference>
<dbReference type="SUPFAM" id="SSF50729">
    <property type="entry name" value="PH domain-like"/>
    <property type="match status" value="1"/>
</dbReference>
<dbReference type="Gene3D" id="1.10.472.80">
    <property type="entry name" value="Ypt/Rab-GAP domain of gyp1p, domain 3"/>
    <property type="match status" value="1"/>
</dbReference>
<dbReference type="PANTHER" id="PTHR47219">
    <property type="entry name" value="RAB GTPASE-ACTIVATING PROTEIN 1-LIKE"/>
    <property type="match status" value="1"/>
</dbReference>
<dbReference type="Ensembl" id="ENSCSET00000008585.1">
    <property type="protein sequence ID" value="ENSCSEP00000008496.1"/>
    <property type="gene ID" value="ENSCSEG00000005428.1"/>
</dbReference>
<evidence type="ECO:0000256" key="2">
    <source>
        <dbReference type="ARBA" id="ARBA00023054"/>
    </source>
</evidence>
<dbReference type="InterPro" id="IPR035969">
    <property type="entry name" value="Rab-GAP_TBC_sf"/>
</dbReference>
<keyword evidence="8" id="KW-1185">Reference proteome</keyword>
<feature type="coiled-coil region" evidence="3">
    <location>
        <begin position="790"/>
        <end position="901"/>
    </location>
</feature>
<feature type="domain" description="PH" evidence="5">
    <location>
        <begin position="487"/>
        <end position="582"/>
    </location>
</feature>
<dbReference type="FunCoup" id="A0A3P8V5S0">
    <property type="interactions" value="225"/>
</dbReference>
<dbReference type="FunFam" id="2.30.29.30:FF:000248">
    <property type="entry name" value="TBC1 domain family member 2A isoform X1"/>
    <property type="match status" value="1"/>
</dbReference>
<evidence type="ECO:0000256" key="4">
    <source>
        <dbReference type="SAM" id="MobiDB-lite"/>
    </source>
</evidence>
<accession>A0A3P8V5S0</accession>
<dbReference type="Pfam" id="PF00566">
    <property type="entry name" value="RabGAP-TBC"/>
    <property type="match status" value="1"/>
</dbReference>
<feature type="region of interest" description="Disordered" evidence="4">
    <location>
        <begin position="1"/>
        <end position="204"/>
    </location>
</feature>
<dbReference type="PANTHER" id="PTHR47219:SF20">
    <property type="entry name" value="TBC1 DOMAIN FAMILY MEMBER 2B"/>
    <property type="match status" value="1"/>
</dbReference>
<dbReference type="InterPro" id="IPR011993">
    <property type="entry name" value="PH-like_dom_sf"/>
</dbReference>
<dbReference type="InParanoid" id="A0A3P8V5S0"/>
<reference evidence="7 8" key="1">
    <citation type="journal article" date="2014" name="Nat. Genet.">
        <title>Whole-genome sequence of a flatfish provides insights into ZW sex chromosome evolution and adaptation to a benthic lifestyle.</title>
        <authorList>
            <person name="Chen S."/>
            <person name="Zhang G."/>
            <person name="Shao C."/>
            <person name="Huang Q."/>
            <person name="Liu G."/>
            <person name="Zhang P."/>
            <person name="Song W."/>
            <person name="An N."/>
            <person name="Chalopin D."/>
            <person name="Volff J.N."/>
            <person name="Hong Y."/>
            <person name="Li Q."/>
            <person name="Sha Z."/>
            <person name="Zhou H."/>
            <person name="Xie M."/>
            <person name="Yu Q."/>
            <person name="Liu Y."/>
            <person name="Xiang H."/>
            <person name="Wang N."/>
            <person name="Wu K."/>
            <person name="Yang C."/>
            <person name="Zhou Q."/>
            <person name="Liao X."/>
            <person name="Yang L."/>
            <person name="Hu Q."/>
            <person name="Zhang J."/>
            <person name="Meng L."/>
            <person name="Jin L."/>
            <person name="Tian Y."/>
            <person name="Lian J."/>
            <person name="Yang J."/>
            <person name="Miao G."/>
            <person name="Liu S."/>
            <person name="Liang Z."/>
            <person name="Yan F."/>
            <person name="Li Y."/>
            <person name="Sun B."/>
            <person name="Zhang H."/>
            <person name="Zhang J."/>
            <person name="Zhu Y."/>
            <person name="Du M."/>
            <person name="Zhao Y."/>
            <person name="Schartl M."/>
            <person name="Tang Q."/>
            <person name="Wang J."/>
        </authorList>
    </citation>
    <scope>NUCLEOTIDE SEQUENCE</scope>
</reference>
<dbReference type="FunFam" id="1.10.472.80:FF:000018">
    <property type="entry name" value="TBC1 domain family member 2B"/>
    <property type="match status" value="1"/>
</dbReference>
<feature type="compositionally biased region" description="Basic and acidic residues" evidence="4">
    <location>
        <begin position="1330"/>
        <end position="1346"/>
    </location>
</feature>
<feature type="compositionally biased region" description="Basic and acidic residues" evidence="4">
    <location>
        <begin position="157"/>
        <end position="171"/>
    </location>
</feature>
<feature type="compositionally biased region" description="Low complexity" evidence="4">
    <location>
        <begin position="682"/>
        <end position="696"/>
    </location>
</feature>
<dbReference type="RefSeq" id="XP_008325028.1">
    <property type="nucleotide sequence ID" value="XM_008326806.3"/>
</dbReference>
<dbReference type="InterPro" id="IPR001849">
    <property type="entry name" value="PH_domain"/>
</dbReference>
<dbReference type="InterPro" id="IPR050302">
    <property type="entry name" value="Rab_GAP_TBC_domain"/>
</dbReference>
<feature type="compositionally biased region" description="Polar residues" evidence="4">
    <location>
        <begin position="177"/>
        <end position="186"/>
    </location>
</feature>
<dbReference type="GO" id="GO:0005096">
    <property type="term" value="F:GTPase activator activity"/>
    <property type="evidence" value="ECO:0007669"/>
    <property type="project" value="UniProtKB-KW"/>
</dbReference>
<dbReference type="Pfam" id="PF00169">
    <property type="entry name" value="PH"/>
    <property type="match status" value="1"/>
</dbReference>
<dbReference type="PROSITE" id="PS50003">
    <property type="entry name" value="PH_DOMAIN"/>
    <property type="match status" value="1"/>
</dbReference>
<evidence type="ECO:0000259" key="5">
    <source>
        <dbReference type="PROSITE" id="PS50003"/>
    </source>
</evidence>
<feature type="compositionally biased region" description="Polar residues" evidence="4">
    <location>
        <begin position="37"/>
        <end position="48"/>
    </location>
</feature>
<dbReference type="Proteomes" id="UP000265120">
    <property type="component" value="Chromosome 15"/>
</dbReference>
<feature type="region of interest" description="Disordered" evidence="4">
    <location>
        <begin position="352"/>
        <end position="423"/>
    </location>
</feature>
<dbReference type="Gene3D" id="2.30.29.30">
    <property type="entry name" value="Pleckstrin-homology domain (PH domain)/Phosphotyrosine-binding domain (PTB)"/>
    <property type="match status" value="1"/>
</dbReference>
<proteinExistence type="predicted"/>
<keyword evidence="2 3" id="KW-0175">Coiled coil</keyword>
<dbReference type="GO" id="GO:0005829">
    <property type="term" value="C:cytosol"/>
    <property type="evidence" value="ECO:0007669"/>
    <property type="project" value="UniProtKB-ARBA"/>
</dbReference>
<evidence type="ECO:0000256" key="1">
    <source>
        <dbReference type="ARBA" id="ARBA00022468"/>
    </source>
</evidence>
<dbReference type="GO" id="GO:0031267">
    <property type="term" value="F:small GTPase binding"/>
    <property type="evidence" value="ECO:0007669"/>
    <property type="project" value="TreeGrafter"/>
</dbReference>
<protein>
    <submittedName>
        <fullName evidence="7">TBC1 domain family member 2</fullName>
    </submittedName>
</protein>
<dbReference type="OMA" id="QQGSTEI"/>
<feature type="region of interest" description="Disordered" evidence="4">
    <location>
        <begin position="657"/>
        <end position="738"/>
    </location>
</feature>
<dbReference type="GO" id="GO:0031410">
    <property type="term" value="C:cytoplasmic vesicle"/>
    <property type="evidence" value="ECO:0007669"/>
    <property type="project" value="UniProtKB-ARBA"/>
</dbReference>
<dbReference type="FunFam" id="1.10.8.270:FF:000014">
    <property type="entry name" value="Putative TBC1 domain family member 2B"/>
    <property type="match status" value="1"/>
</dbReference>
<dbReference type="InterPro" id="IPR000195">
    <property type="entry name" value="Rab-GAP-TBC_dom"/>
</dbReference>
<reference evidence="7" key="3">
    <citation type="submission" date="2025-09" db="UniProtKB">
        <authorList>
            <consortium name="Ensembl"/>
        </authorList>
    </citation>
    <scope>IDENTIFICATION</scope>
</reference>
<dbReference type="GeneTree" id="ENSGT00940000159937"/>
<dbReference type="OrthoDB" id="294251at2759"/>
<dbReference type="SMART" id="SM00233">
    <property type="entry name" value="PH"/>
    <property type="match status" value="1"/>
</dbReference>
<feature type="compositionally biased region" description="Low complexity" evidence="4">
    <location>
        <begin position="64"/>
        <end position="75"/>
    </location>
</feature>
<feature type="region of interest" description="Disordered" evidence="4">
    <location>
        <begin position="1330"/>
        <end position="1356"/>
    </location>
</feature>
<dbReference type="KEGG" id="csem:103390788"/>
<feature type="compositionally biased region" description="Basic and acidic residues" evidence="4">
    <location>
        <begin position="125"/>
        <end position="139"/>
    </location>
</feature>
<dbReference type="CTD" id="55357"/>
<keyword evidence="1" id="KW-0343">GTPase activation</keyword>
<evidence type="ECO:0000313" key="8">
    <source>
        <dbReference type="Proteomes" id="UP000265120"/>
    </source>
</evidence>
<evidence type="ECO:0000313" key="7">
    <source>
        <dbReference type="Ensembl" id="ENSCSEP00000008496.1"/>
    </source>
</evidence>
<evidence type="ECO:0000259" key="6">
    <source>
        <dbReference type="PROSITE" id="PS50086"/>
    </source>
</evidence>
<organism evidence="7 8">
    <name type="scientific">Cynoglossus semilaevis</name>
    <name type="common">Tongue sole</name>
    <dbReference type="NCBI Taxonomy" id="244447"/>
    <lineage>
        <taxon>Eukaryota</taxon>
        <taxon>Metazoa</taxon>
        <taxon>Chordata</taxon>
        <taxon>Craniata</taxon>
        <taxon>Vertebrata</taxon>
        <taxon>Euteleostomi</taxon>
        <taxon>Actinopterygii</taxon>
        <taxon>Neopterygii</taxon>
        <taxon>Teleostei</taxon>
        <taxon>Neoteleostei</taxon>
        <taxon>Acanthomorphata</taxon>
        <taxon>Carangaria</taxon>
        <taxon>Pleuronectiformes</taxon>
        <taxon>Pleuronectoidei</taxon>
        <taxon>Cynoglossidae</taxon>
        <taxon>Cynoglossinae</taxon>
        <taxon>Cynoglossus</taxon>
    </lineage>
</organism>
<dbReference type="RefSeq" id="XP_008325029.1">
    <property type="nucleotide sequence ID" value="XM_008326807.3"/>
</dbReference>
<sequence>MDPSLHTGNTSTTSSPPLLVSNRDTPQRAEEDRQDTESGCLSGTQKHQTLAEAKLDHQNSTTIQSELSSQLSESQNEPGQSCPRHDQQLGLSQDYPTQAGLYQERGKMKLQQEQTKPLIVISPAFDKHNQGKHELHILESIEEQNQEPLTPDCGCPLEKHRPLDEQPHQDSHLPSVKQISDLSSPEEQLEQDSCHHHKNQQNTYLDHHSEKWNNEDSGLFEDALDKDPLPDVQPLDVEFSLLHLQEENLCDNIDNKTNRVQGSSSQDLHNLNHSYSSKDQYIHVEQKNQGLIDLGNKQNQVQDTQNQDPHFTKDLETEDLSFQDQQNQEPQVSETQQKLDCRPALLGLQSQEPPEHQENQDSPSLLDLPNQEPVPHPPLELQEQDLHTSEKQQTQDCGPSHLDMQNEFSDPPPEHQAKEDYNNSQLHTELPLPLAEDQNSASLQVMSVSDNSTKSPSLTSPTTTPPAVIKAFGDHLQPVPQVPSPDEPKLCGFLQKQGGPLRAWKQRWFTYEEKKNQLFYYRTPQDVMPLGHVDLSSATFTYPLKGEDGTFHIKTPERTFILKAVTQELMLYWLQQLQVKRWQHRQTTSCPETMTAINNNNNADFLPLLKSPLGLVGEEAANVQSQRTPLTNMSIKHPLIELQNSVHFLRKRSSQEMSQSVFHIETPGSPKSAHSDNPASRTPVESLPPTVLLPEPTEGKALPFQTETRSKKSRKSSSSTMPTLRRDTLSSSSDRMSRIQQEKQMLMEEVKAQKELVWILHKALEAAQLEKRACTEFLAEEDEQKRLELLRHRERQSADLQRRLEEANMEAELLKKSLTEKDTQVTELQELVRRLTERNTAKQEVIVKLSNQMTTCLSNQQPPSAGGALNSDTIKRFKQENENLKDDIEAYKTQNKFLNSEIYQLTRLWRKSSEQERSLMVKCAYLEASNCQVESRYLSVLKRLQETKSLDPVQRQAVHKMIEDALKGELKSVVKLNTIRDHDEYGFKIIPDYEVEDMKLLAKIQALEIRSHNLLQQDTVERPLLTRWAQYLAGRSNDDICASPELKSLLRSGVPQEYRQRVWSWMVQTRTRTIRDRHPQHYQQLCEKSQTCHSPAFRQIQLDLHRTLTTNQRFSSPSSSAHQQLCRILQAFSWHNPAIGYCQGLNRLAAIALLVLQDEEESFWCLVAVIEAIMPQEYYTKNLLSSQADQRVLKDFLLDKLPRLASHFEEYSIDISLVTFNWFLVVFVENLPSDILLPLWDAFLYEGSKVMFRYALALFKYKENDILKIHDSVEIHQYLRFFTKTITDSRKLISIAFNDLNPFPGRLLKNRRAFHMERLQAELRELEEQQREFVTESAERKDKDLDTMVSEDDEDL</sequence>
<name>A0A3P8V5S0_CYNSE</name>
<dbReference type="PROSITE" id="PS50086">
    <property type="entry name" value="TBC_RABGAP"/>
    <property type="match status" value="1"/>
</dbReference>
<dbReference type="GeneID" id="103390788"/>
<dbReference type="Gene3D" id="1.10.8.270">
    <property type="entry name" value="putative rabgap domain of human tbc1 domain family member 14 like domains"/>
    <property type="match status" value="1"/>
</dbReference>
<evidence type="ECO:0000256" key="3">
    <source>
        <dbReference type="SAM" id="Coils"/>
    </source>
</evidence>
<dbReference type="CDD" id="cd01265">
    <property type="entry name" value="PH_TBC1D2A"/>
    <property type="match status" value="1"/>
</dbReference>
<dbReference type="SUPFAM" id="SSF47923">
    <property type="entry name" value="Ypt/Rab-GAP domain of gyp1p"/>
    <property type="match status" value="2"/>
</dbReference>
<feature type="compositionally biased region" description="Basic and acidic residues" evidence="4">
    <location>
        <begin position="412"/>
        <end position="421"/>
    </location>
</feature>
<dbReference type="STRING" id="244447.ENSCSEP00000008496"/>
<feature type="domain" description="Rab-GAP TBC" evidence="6">
    <location>
        <begin position="1053"/>
        <end position="1247"/>
    </location>
</feature>